<feature type="domain" description="Glycosyl transferase family 1" evidence="2">
    <location>
        <begin position="1"/>
        <end position="145"/>
    </location>
</feature>
<reference evidence="3 4" key="1">
    <citation type="submission" date="2016-05" db="EMBL/GenBank/DDBJ databases">
        <title>Nuclear genome of Blastocystis sp. subtype 1 NandII.</title>
        <authorList>
            <person name="Gentekaki E."/>
            <person name="Curtis B."/>
            <person name="Stairs C."/>
            <person name="Eme L."/>
            <person name="Herman E."/>
            <person name="Klimes V."/>
            <person name="Arias M.C."/>
            <person name="Elias M."/>
            <person name="Hilliou F."/>
            <person name="Klute M."/>
            <person name="Malik S.-B."/>
            <person name="Pightling A."/>
            <person name="Rachubinski R."/>
            <person name="Salas D."/>
            <person name="Schlacht A."/>
            <person name="Suga H."/>
            <person name="Archibald J."/>
            <person name="Ball S.G."/>
            <person name="Clark G."/>
            <person name="Dacks J."/>
            <person name="Van Der Giezen M."/>
            <person name="Tsaousis A."/>
            <person name="Roger A."/>
        </authorList>
    </citation>
    <scope>NUCLEOTIDE SEQUENCE [LARGE SCALE GENOMIC DNA]</scope>
    <source>
        <strain evidence="4">ATCC 50177 / NandII</strain>
    </source>
</reference>
<dbReference type="OrthoDB" id="10620382at2759"/>
<dbReference type="InterPro" id="IPR050194">
    <property type="entry name" value="Glycosyltransferase_grp1"/>
</dbReference>
<accession>A0A196S9E6</accession>
<dbReference type="PANTHER" id="PTHR45947">
    <property type="entry name" value="SULFOQUINOVOSYL TRANSFERASE SQD2"/>
    <property type="match status" value="1"/>
</dbReference>
<dbReference type="GO" id="GO:0016757">
    <property type="term" value="F:glycosyltransferase activity"/>
    <property type="evidence" value="ECO:0007669"/>
    <property type="project" value="UniProtKB-KW"/>
</dbReference>
<dbReference type="InterPro" id="IPR001296">
    <property type="entry name" value="Glyco_trans_1"/>
</dbReference>
<feature type="non-terminal residue" evidence="3">
    <location>
        <position position="195"/>
    </location>
</feature>
<keyword evidence="1 3" id="KW-0328">Glycosyltransferase</keyword>
<protein>
    <submittedName>
        <fullName evidence="3">Galactosyltransferase</fullName>
    </submittedName>
</protein>
<dbReference type="Gene3D" id="3.40.50.2000">
    <property type="entry name" value="Glycogen Phosphorylase B"/>
    <property type="match status" value="1"/>
</dbReference>
<evidence type="ECO:0000313" key="3">
    <source>
        <dbReference type="EMBL" id="OAO12712.1"/>
    </source>
</evidence>
<name>A0A196S9E6_BLAHN</name>
<dbReference type="PANTHER" id="PTHR45947:SF3">
    <property type="entry name" value="SULFOQUINOVOSYL TRANSFERASE SQD2"/>
    <property type="match status" value="1"/>
</dbReference>
<keyword evidence="3" id="KW-0808">Transferase</keyword>
<comment type="caution">
    <text evidence="3">The sequence shown here is derived from an EMBL/GenBank/DDBJ whole genome shotgun (WGS) entry which is preliminary data.</text>
</comment>
<proteinExistence type="predicted"/>
<dbReference type="SUPFAM" id="SSF53756">
    <property type="entry name" value="UDP-Glycosyltransferase/glycogen phosphorylase"/>
    <property type="match status" value="1"/>
</dbReference>
<organism evidence="3 4">
    <name type="scientific">Blastocystis sp. subtype 1 (strain ATCC 50177 / NandII)</name>
    <dbReference type="NCBI Taxonomy" id="478820"/>
    <lineage>
        <taxon>Eukaryota</taxon>
        <taxon>Sar</taxon>
        <taxon>Stramenopiles</taxon>
        <taxon>Bigyra</taxon>
        <taxon>Opalozoa</taxon>
        <taxon>Opalinata</taxon>
        <taxon>Blastocystidae</taxon>
        <taxon>Blastocystis</taxon>
    </lineage>
</organism>
<sequence length="195" mass="22615">MIGRYATEKRQDVLIRAIARSKYADKIRLTLAGKGPKRKKLERLGKKYLKNPVTFGFYPEKELIEVIHSSDLYVHAADIEIEAIACIEAFSCGLVPVIADSKKSATPQFALDERSLFKAGSEKDLAAKIDYWIEHEEERRRMGEKYADHGSRYRLDYSVERAEEMFTEAIKTHKNKKRVEGKEHKKMRKFFGKRS</sequence>
<evidence type="ECO:0000256" key="1">
    <source>
        <dbReference type="ARBA" id="ARBA00022676"/>
    </source>
</evidence>
<dbReference type="EMBL" id="LXWW01000522">
    <property type="protein sequence ID" value="OAO12712.1"/>
    <property type="molecule type" value="Genomic_DNA"/>
</dbReference>
<evidence type="ECO:0000259" key="2">
    <source>
        <dbReference type="Pfam" id="PF00534"/>
    </source>
</evidence>
<evidence type="ECO:0000313" key="4">
    <source>
        <dbReference type="Proteomes" id="UP000078348"/>
    </source>
</evidence>
<dbReference type="Proteomes" id="UP000078348">
    <property type="component" value="Unassembled WGS sequence"/>
</dbReference>
<dbReference type="AlphaFoldDB" id="A0A196S9E6"/>
<dbReference type="Pfam" id="PF00534">
    <property type="entry name" value="Glycos_transf_1"/>
    <property type="match status" value="1"/>
</dbReference>
<keyword evidence="4" id="KW-1185">Reference proteome</keyword>
<gene>
    <name evidence="3" type="ORF">AV274_5607</name>
</gene>